<protein>
    <recommendedName>
        <fullName evidence="4 6">dTDP-4-dehydrorhamnose reductase</fullName>
        <ecNumber evidence="3 6">1.1.1.133</ecNumber>
    </recommendedName>
</protein>
<evidence type="ECO:0000256" key="1">
    <source>
        <dbReference type="ARBA" id="ARBA00004781"/>
    </source>
</evidence>
<proteinExistence type="inferred from homology"/>
<gene>
    <name evidence="8" type="ORF">MARGE09_P1517</name>
</gene>
<evidence type="ECO:0000256" key="5">
    <source>
        <dbReference type="ARBA" id="ARBA00048200"/>
    </source>
</evidence>
<comment type="catalytic activity">
    <reaction evidence="5 6">
        <text>dTDP-beta-L-rhamnose + NADP(+) = dTDP-4-dehydro-beta-L-rhamnose + NADPH + H(+)</text>
        <dbReference type="Rhea" id="RHEA:21796"/>
        <dbReference type="ChEBI" id="CHEBI:15378"/>
        <dbReference type="ChEBI" id="CHEBI:57510"/>
        <dbReference type="ChEBI" id="CHEBI:57783"/>
        <dbReference type="ChEBI" id="CHEBI:58349"/>
        <dbReference type="ChEBI" id="CHEBI:62830"/>
        <dbReference type="EC" id="1.1.1.133"/>
    </reaction>
</comment>
<dbReference type="GO" id="GO:0019305">
    <property type="term" value="P:dTDP-rhamnose biosynthetic process"/>
    <property type="evidence" value="ECO:0007669"/>
    <property type="project" value="TreeGrafter"/>
</dbReference>
<dbReference type="GO" id="GO:0005829">
    <property type="term" value="C:cytosol"/>
    <property type="evidence" value="ECO:0007669"/>
    <property type="project" value="TreeGrafter"/>
</dbReference>
<evidence type="ECO:0000256" key="6">
    <source>
        <dbReference type="RuleBase" id="RU364082"/>
    </source>
</evidence>
<evidence type="ECO:0000313" key="9">
    <source>
        <dbReference type="Proteomes" id="UP001320119"/>
    </source>
</evidence>
<evidence type="ECO:0000256" key="2">
    <source>
        <dbReference type="ARBA" id="ARBA00010944"/>
    </source>
</evidence>
<name>A0AAN1WGS5_9GAMM</name>
<dbReference type="InterPro" id="IPR005913">
    <property type="entry name" value="dTDP_dehydrorham_reduct"/>
</dbReference>
<dbReference type="AlphaFoldDB" id="A0AAN1WGS5"/>
<evidence type="ECO:0000256" key="4">
    <source>
        <dbReference type="ARBA" id="ARBA00017099"/>
    </source>
</evidence>
<dbReference type="PANTHER" id="PTHR10491">
    <property type="entry name" value="DTDP-4-DEHYDRORHAMNOSE REDUCTASE"/>
    <property type="match status" value="1"/>
</dbReference>
<dbReference type="SUPFAM" id="SSF51735">
    <property type="entry name" value="NAD(P)-binding Rossmann-fold domains"/>
    <property type="match status" value="1"/>
</dbReference>
<dbReference type="PANTHER" id="PTHR10491:SF4">
    <property type="entry name" value="METHIONINE ADENOSYLTRANSFERASE 2 SUBUNIT BETA"/>
    <property type="match status" value="1"/>
</dbReference>
<accession>A0AAN1WGS5</accession>
<organism evidence="8 9">
    <name type="scientific">Marinagarivorans cellulosilyticus</name>
    <dbReference type="NCBI Taxonomy" id="2721545"/>
    <lineage>
        <taxon>Bacteria</taxon>
        <taxon>Pseudomonadati</taxon>
        <taxon>Pseudomonadota</taxon>
        <taxon>Gammaproteobacteria</taxon>
        <taxon>Cellvibrionales</taxon>
        <taxon>Cellvibrionaceae</taxon>
        <taxon>Marinagarivorans</taxon>
    </lineage>
</organism>
<comment type="cofactor">
    <cofactor evidence="6">
        <name>Mg(2+)</name>
        <dbReference type="ChEBI" id="CHEBI:18420"/>
    </cofactor>
    <text evidence="6">Binds 1 Mg(2+) ion per monomer.</text>
</comment>
<keyword evidence="9" id="KW-1185">Reference proteome</keyword>
<dbReference type="InterPro" id="IPR036291">
    <property type="entry name" value="NAD(P)-bd_dom_sf"/>
</dbReference>
<evidence type="ECO:0000259" key="7">
    <source>
        <dbReference type="Pfam" id="PF04321"/>
    </source>
</evidence>
<reference evidence="8 9" key="1">
    <citation type="journal article" date="2022" name="IScience">
        <title>An ultrasensitive nanofiber-based assay for enzymatic hydrolysis and deep-sea microbial degradation of cellulose.</title>
        <authorList>
            <person name="Tsudome M."/>
            <person name="Tachioka M."/>
            <person name="Miyazaki M."/>
            <person name="Uchimura K."/>
            <person name="Tsuda M."/>
            <person name="Takaki Y."/>
            <person name="Deguchi S."/>
        </authorList>
    </citation>
    <scope>NUCLEOTIDE SEQUENCE [LARGE SCALE GENOMIC DNA]</scope>
    <source>
        <strain evidence="8 9">GE09</strain>
    </source>
</reference>
<dbReference type="Gene3D" id="3.40.50.720">
    <property type="entry name" value="NAD(P)-binding Rossmann-like Domain"/>
    <property type="match status" value="1"/>
</dbReference>
<evidence type="ECO:0000256" key="3">
    <source>
        <dbReference type="ARBA" id="ARBA00012929"/>
    </source>
</evidence>
<evidence type="ECO:0000313" key="8">
    <source>
        <dbReference type="EMBL" id="BCD97316.1"/>
    </source>
</evidence>
<keyword evidence="6 8" id="KW-0560">Oxidoreductase</keyword>
<sequence length="286" mass="31089">MGFRVLVVSESPAFYETLEAAFEALAFSLRAATPDFLTLTADNMVTYLEGERINVVINANTEPSCAEGLQRLVKLCGEKDLPLIHLSSYRVFGAAQSDLSESLSPEPDDALGEALLTAEKTVLGLEHAIVLRMPWTLTSCSHAPTDEGLLGRICFALLNNPVLNVSEVASGALISWPEIAKTIVAMVQQILCGAENWGVFHVHTSDNCSEAEFADAVARLLRGEGLCVSELAITKEPWPCSVERPALLLGRRCTDNFGVQQRSFRVGLKGSVQRWITENGYRPAPV</sequence>
<feature type="domain" description="RmlD-like substrate binding" evidence="7">
    <location>
        <begin position="66"/>
        <end position="274"/>
    </location>
</feature>
<dbReference type="EC" id="1.1.1.133" evidence="3 6"/>
<dbReference type="GO" id="GO:0008831">
    <property type="term" value="F:dTDP-4-dehydrorhamnose reductase activity"/>
    <property type="evidence" value="ECO:0007669"/>
    <property type="project" value="UniProtKB-EC"/>
</dbReference>
<dbReference type="InterPro" id="IPR029903">
    <property type="entry name" value="RmlD-like-bd"/>
</dbReference>
<comment type="pathway">
    <text evidence="1 6">Carbohydrate biosynthesis; dTDP-L-rhamnose biosynthesis.</text>
</comment>
<keyword evidence="6" id="KW-0521">NADP</keyword>
<dbReference type="EMBL" id="AP023086">
    <property type="protein sequence ID" value="BCD97316.1"/>
    <property type="molecule type" value="Genomic_DNA"/>
</dbReference>
<comment type="function">
    <text evidence="6">Catalyzes the reduction of dTDP-6-deoxy-L-lyxo-4-hexulose to yield dTDP-L-rhamnose.</text>
</comment>
<dbReference type="Proteomes" id="UP001320119">
    <property type="component" value="Chromosome"/>
</dbReference>
<comment type="similarity">
    <text evidence="2 6">Belongs to the dTDP-4-dehydrorhamnose reductase family.</text>
</comment>
<dbReference type="KEGG" id="marq:MARGE09_P1517"/>
<dbReference type="Pfam" id="PF04321">
    <property type="entry name" value="RmlD_sub_bind"/>
    <property type="match status" value="1"/>
</dbReference>